<evidence type="ECO:0008006" key="2">
    <source>
        <dbReference type="Google" id="ProtNLM"/>
    </source>
</evidence>
<organism evidence="1">
    <name type="scientific">Octactis speculum</name>
    <dbReference type="NCBI Taxonomy" id="3111310"/>
    <lineage>
        <taxon>Eukaryota</taxon>
        <taxon>Sar</taxon>
        <taxon>Stramenopiles</taxon>
        <taxon>Ochrophyta</taxon>
        <taxon>Dictyochophyceae</taxon>
        <taxon>Dictyochales</taxon>
        <taxon>Dictyochaceae</taxon>
        <taxon>Octactis</taxon>
    </lineage>
</organism>
<reference evidence="1" key="1">
    <citation type="submission" date="2021-01" db="EMBL/GenBank/DDBJ databases">
        <authorList>
            <person name="Corre E."/>
            <person name="Pelletier E."/>
            <person name="Niang G."/>
            <person name="Scheremetjew M."/>
            <person name="Finn R."/>
            <person name="Kale V."/>
            <person name="Holt S."/>
            <person name="Cochrane G."/>
            <person name="Meng A."/>
            <person name="Brown T."/>
            <person name="Cohen L."/>
        </authorList>
    </citation>
    <scope>NUCLEOTIDE SEQUENCE</scope>
    <source>
        <strain evidence="1">CCMP1381</strain>
    </source>
</reference>
<dbReference type="InterPro" id="IPR036188">
    <property type="entry name" value="FAD/NAD-bd_sf"/>
</dbReference>
<dbReference type="AlphaFoldDB" id="A0A7S2BBF6"/>
<name>A0A7S2BBF6_9STRA</name>
<accession>A0A7S2BBF6</accession>
<evidence type="ECO:0000313" key="1">
    <source>
        <dbReference type="EMBL" id="CAD9392116.1"/>
    </source>
</evidence>
<dbReference type="EMBL" id="HBGS01012877">
    <property type="protein sequence ID" value="CAD9392116.1"/>
    <property type="molecule type" value="Transcribed_RNA"/>
</dbReference>
<sequence length="203" mass="21174">MRGSLNDEMLNDALASIALQEASPVLAVFFYCTGEAAAQWSDLRFNVGELRDNSVLSKIIVQPNEAKGCSVVLHSTTAFAQTNTGVYGSSSSAARVGDASSDSSREDTIIGKLLQALSEIPGMPTVAVAADNPNCGYGPLLHRWGNAFPNGNPLPEGLTLCPSSRVGFCGDYTETSARMGSIESALLSGTSVGVRIAQLAKTN</sequence>
<gene>
    <name evidence="1" type="ORF">DSPE1174_LOCUS6796</name>
</gene>
<dbReference type="Gene3D" id="3.50.50.60">
    <property type="entry name" value="FAD/NAD(P)-binding domain"/>
    <property type="match status" value="1"/>
</dbReference>
<protein>
    <recommendedName>
        <fullName evidence="2">Amine oxidase domain-containing protein</fullName>
    </recommendedName>
</protein>
<dbReference type="Gene3D" id="3.90.660.10">
    <property type="match status" value="1"/>
</dbReference>
<proteinExistence type="predicted"/>